<evidence type="ECO:0000256" key="1">
    <source>
        <dbReference type="SAM" id="MobiDB-lite"/>
    </source>
</evidence>
<feature type="compositionally biased region" description="Polar residues" evidence="1">
    <location>
        <begin position="96"/>
        <end position="110"/>
    </location>
</feature>
<feature type="domain" description="Pyrin" evidence="2">
    <location>
        <begin position="1"/>
        <end position="92"/>
    </location>
</feature>
<reference evidence="3" key="1">
    <citation type="submission" date="2021-09" db="EMBL/GenBank/DDBJ databases">
        <title>The genome of Mauremys mutica provides insights into the evolution of semi-aquatic lifestyle.</title>
        <authorList>
            <person name="Gong S."/>
            <person name="Gao Y."/>
        </authorList>
    </citation>
    <scope>NUCLEOTIDE SEQUENCE</scope>
    <source>
        <strain evidence="3">MM-2020</strain>
        <tissue evidence="3">Muscle</tissue>
    </source>
</reference>
<dbReference type="InterPro" id="IPR004020">
    <property type="entry name" value="DAPIN"/>
</dbReference>
<keyword evidence="4" id="KW-1185">Reference proteome</keyword>
<dbReference type="SMART" id="SM01289">
    <property type="entry name" value="PYRIN"/>
    <property type="match status" value="1"/>
</dbReference>
<dbReference type="AlphaFoldDB" id="A0A9D3WWJ6"/>
<proteinExistence type="predicted"/>
<feature type="region of interest" description="Disordered" evidence="1">
    <location>
        <begin position="89"/>
        <end position="135"/>
    </location>
</feature>
<accession>A0A9D3WWJ6</accession>
<dbReference type="Proteomes" id="UP000827986">
    <property type="component" value="Unassembled WGS sequence"/>
</dbReference>
<dbReference type="SUPFAM" id="SSF47986">
    <property type="entry name" value="DEATH domain"/>
    <property type="match status" value="1"/>
</dbReference>
<dbReference type="InterPro" id="IPR011029">
    <property type="entry name" value="DEATH-like_dom_sf"/>
</dbReference>
<evidence type="ECO:0000313" key="4">
    <source>
        <dbReference type="Proteomes" id="UP000827986"/>
    </source>
</evidence>
<protein>
    <recommendedName>
        <fullName evidence="2">Pyrin domain-containing protein</fullName>
    </recommendedName>
</protein>
<dbReference type="EMBL" id="JAHDVG010000483">
    <property type="protein sequence ID" value="KAH1171369.1"/>
    <property type="molecule type" value="Genomic_DNA"/>
</dbReference>
<dbReference type="PROSITE" id="PS50824">
    <property type="entry name" value="DAPIN"/>
    <property type="match status" value="1"/>
</dbReference>
<sequence>MAKTPRDYLFDTIRELGESDLKAFKDKLNNFQPRPGYNRIKWGELEKADAVEITRLLVSYYKEDYAVEVAGKVLEDMDKKNLAHNLFQATGKAPGGTQQTPEPTSSTRTRVTGVAAPMPREHRPGSSRAGDSGRVTRRPGFPAYCLSGAFLCLGSFFR</sequence>
<dbReference type="CDD" id="cd08321">
    <property type="entry name" value="Pyrin_ASC-like"/>
    <property type="match status" value="1"/>
</dbReference>
<dbReference type="Pfam" id="PF02758">
    <property type="entry name" value="PYRIN"/>
    <property type="match status" value="1"/>
</dbReference>
<gene>
    <name evidence="3" type="ORF">KIL84_006987</name>
</gene>
<evidence type="ECO:0000259" key="2">
    <source>
        <dbReference type="PROSITE" id="PS50824"/>
    </source>
</evidence>
<comment type="caution">
    <text evidence="3">The sequence shown here is derived from an EMBL/GenBank/DDBJ whole genome shotgun (WGS) entry which is preliminary data.</text>
</comment>
<dbReference type="Gene3D" id="1.10.533.10">
    <property type="entry name" value="Death Domain, Fas"/>
    <property type="match status" value="1"/>
</dbReference>
<organism evidence="3 4">
    <name type="scientific">Mauremys mutica</name>
    <name type="common">yellowpond turtle</name>
    <dbReference type="NCBI Taxonomy" id="74926"/>
    <lineage>
        <taxon>Eukaryota</taxon>
        <taxon>Metazoa</taxon>
        <taxon>Chordata</taxon>
        <taxon>Craniata</taxon>
        <taxon>Vertebrata</taxon>
        <taxon>Euteleostomi</taxon>
        <taxon>Archelosauria</taxon>
        <taxon>Testudinata</taxon>
        <taxon>Testudines</taxon>
        <taxon>Cryptodira</taxon>
        <taxon>Durocryptodira</taxon>
        <taxon>Testudinoidea</taxon>
        <taxon>Geoemydidae</taxon>
        <taxon>Geoemydinae</taxon>
        <taxon>Mauremys</taxon>
    </lineage>
</organism>
<evidence type="ECO:0000313" key="3">
    <source>
        <dbReference type="EMBL" id="KAH1171369.1"/>
    </source>
</evidence>
<name>A0A9D3WWJ6_9SAUR</name>